<keyword evidence="1" id="KW-1133">Transmembrane helix</keyword>
<dbReference type="RefSeq" id="WP_378576427.1">
    <property type="nucleotide sequence ID" value="NZ_JBHSFQ010000018.1"/>
</dbReference>
<gene>
    <name evidence="2" type="ORF">ACFO4E_18350</name>
</gene>
<dbReference type="EMBL" id="JBHSFQ010000018">
    <property type="protein sequence ID" value="MFC4563826.1"/>
    <property type="molecule type" value="Genomic_DNA"/>
</dbReference>
<sequence>MSAMAYRCTCTPGDAGNVGTHRYLLHTPAFTVVIGMSIGMLCLGPPARAVTVWLLLCLALRGLGRLPRAGKVRDAPTGWLAMARGGNGFLRLLPHQARDALGGWFSLSLLAVALTYLLLHSGVHTRAYVGAAVALGMVTHILGDAIPQRPFRRPGPCR</sequence>
<name>A0ABV9E0D0_9ACTN</name>
<keyword evidence="3" id="KW-1185">Reference proteome</keyword>
<feature type="transmembrane region" description="Helical" evidence="1">
    <location>
        <begin position="23"/>
        <end position="41"/>
    </location>
</feature>
<evidence type="ECO:0008006" key="4">
    <source>
        <dbReference type="Google" id="ProtNLM"/>
    </source>
</evidence>
<keyword evidence="1" id="KW-0472">Membrane</keyword>
<organism evidence="2 3">
    <name type="scientific">Nocardiopsis mangrovi</name>
    <dbReference type="NCBI Taxonomy" id="1179818"/>
    <lineage>
        <taxon>Bacteria</taxon>
        <taxon>Bacillati</taxon>
        <taxon>Actinomycetota</taxon>
        <taxon>Actinomycetes</taxon>
        <taxon>Streptosporangiales</taxon>
        <taxon>Nocardiopsidaceae</taxon>
        <taxon>Nocardiopsis</taxon>
    </lineage>
</organism>
<evidence type="ECO:0000256" key="1">
    <source>
        <dbReference type="SAM" id="Phobius"/>
    </source>
</evidence>
<dbReference type="Proteomes" id="UP001595923">
    <property type="component" value="Unassembled WGS sequence"/>
</dbReference>
<protein>
    <recommendedName>
        <fullName evidence="4">Metal-dependent hydrolase</fullName>
    </recommendedName>
</protein>
<keyword evidence="1" id="KW-0812">Transmembrane</keyword>
<reference evidence="3" key="1">
    <citation type="journal article" date="2019" name="Int. J. Syst. Evol. Microbiol.">
        <title>The Global Catalogue of Microorganisms (GCM) 10K type strain sequencing project: providing services to taxonomists for standard genome sequencing and annotation.</title>
        <authorList>
            <consortium name="The Broad Institute Genomics Platform"/>
            <consortium name="The Broad Institute Genome Sequencing Center for Infectious Disease"/>
            <person name="Wu L."/>
            <person name="Ma J."/>
        </authorList>
    </citation>
    <scope>NUCLEOTIDE SEQUENCE [LARGE SCALE GENOMIC DNA]</scope>
    <source>
        <strain evidence="3">XZYJ18</strain>
    </source>
</reference>
<evidence type="ECO:0000313" key="2">
    <source>
        <dbReference type="EMBL" id="MFC4563826.1"/>
    </source>
</evidence>
<feature type="transmembrane region" description="Helical" evidence="1">
    <location>
        <begin position="101"/>
        <end position="119"/>
    </location>
</feature>
<accession>A0ABV9E0D0</accession>
<evidence type="ECO:0000313" key="3">
    <source>
        <dbReference type="Proteomes" id="UP001595923"/>
    </source>
</evidence>
<proteinExistence type="predicted"/>
<comment type="caution">
    <text evidence="2">The sequence shown here is derived from an EMBL/GenBank/DDBJ whole genome shotgun (WGS) entry which is preliminary data.</text>
</comment>